<keyword evidence="9" id="KW-1185">Reference proteome</keyword>
<evidence type="ECO:0000256" key="3">
    <source>
        <dbReference type="ARBA" id="ARBA00022801"/>
    </source>
</evidence>
<dbReference type="FunCoup" id="G0VC12">
    <property type="interactions" value="127"/>
</dbReference>
<dbReference type="InterPro" id="IPR018171">
    <property type="entry name" value="Pept_tRNA_hydro_CS"/>
</dbReference>
<dbReference type="InterPro" id="IPR036416">
    <property type="entry name" value="Pept_tRNA_hydro_sf"/>
</dbReference>
<sequence length="199" mass="21998">MIRILQGMPTLKRAFHTCLTGIGNPEPTYRDTRHNVGLFVLDGIKDYLVGSQVRYLPCSKVSKVHAQYLTVPPDLILLRSDGSYMNVSGENVIPVWRRIESQSSSPLKHIVIHDDLEKPLGNVQLRGPGTSLRGHNGLKSIASKLGGKNTFYKLSIGIGRPLSKDPKAVSDYVLGKFITQEMDILREKSLPLALNLLGL</sequence>
<evidence type="ECO:0000256" key="4">
    <source>
        <dbReference type="ARBA" id="ARBA00022884"/>
    </source>
</evidence>
<comment type="catalytic activity">
    <reaction evidence="6">
        <text>an N-acyl-L-alpha-aminoacyl-tRNA + H2O = an N-acyl-L-amino acid + a tRNA + H(+)</text>
        <dbReference type="Rhea" id="RHEA:54448"/>
        <dbReference type="Rhea" id="RHEA-COMP:10123"/>
        <dbReference type="Rhea" id="RHEA-COMP:13883"/>
        <dbReference type="ChEBI" id="CHEBI:15377"/>
        <dbReference type="ChEBI" id="CHEBI:15378"/>
        <dbReference type="ChEBI" id="CHEBI:59874"/>
        <dbReference type="ChEBI" id="CHEBI:78442"/>
        <dbReference type="ChEBI" id="CHEBI:138191"/>
        <dbReference type="EC" id="3.1.1.29"/>
    </reaction>
</comment>
<reference key="2">
    <citation type="submission" date="2011-08" db="EMBL/GenBank/DDBJ databases">
        <title>Genome sequence of Naumovozyma castellii.</title>
        <authorList>
            <person name="Gordon J.L."/>
            <person name="Armisen D."/>
            <person name="Proux-Wera E."/>
            <person name="OhEigeartaigh S.S."/>
            <person name="Byrne K.P."/>
            <person name="Wolfe K.H."/>
        </authorList>
    </citation>
    <scope>NUCLEOTIDE SEQUENCE</scope>
    <source>
        <strain>Type strain:CBS 4309</strain>
    </source>
</reference>
<name>G0VC12_NAUCA</name>
<dbReference type="EC" id="3.1.1.29" evidence="1 6"/>
<dbReference type="AlphaFoldDB" id="G0VC12"/>
<dbReference type="InterPro" id="IPR001328">
    <property type="entry name" value="Pept_tRNA_hydro"/>
</dbReference>
<dbReference type="NCBIfam" id="TIGR00447">
    <property type="entry name" value="pth"/>
    <property type="match status" value="1"/>
</dbReference>
<dbReference type="GO" id="GO:0000049">
    <property type="term" value="F:tRNA binding"/>
    <property type="evidence" value="ECO:0007669"/>
    <property type="project" value="UniProtKB-KW"/>
</dbReference>
<dbReference type="PROSITE" id="PS01195">
    <property type="entry name" value="PEPT_TRNA_HYDROL_1"/>
    <property type="match status" value="1"/>
</dbReference>
<dbReference type="RefSeq" id="XP_003675388.1">
    <property type="nucleotide sequence ID" value="XM_003675340.1"/>
</dbReference>
<evidence type="ECO:0000313" key="9">
    <source>
        <dbReference type="Proteomes" id="UP000001640"/>
    </source>
</evidence>
<dbReference type="Pfam" id="PF01195">
    <property type="entry name" value="Pept_tRNA_hydro"/>
    <property type="match status" value="1"/>
</dbReference>
<dbReference type="Gene3D" id="3.40.50.1470">
    <property type="entry name" value="Peptidyl-tRNA hydrolase"/>
    <property type="match status" value="1"/>
</dbReference>
<keyword evidence="2" id="KW-0820">tRNA-binding</keyword>
<dbReference type="eggNOG" id="KOG2255">
    <property type="taxonomic scope" value="Eukaryota"/>
</dbReference>
<organism evidence="8 9">
    <name type="scientific">Naumovozyma castellii</name>
    <name type="common">Yeast</name>
    <name type="synonym">Saccharomyces castellii</name>
    <dbReference type="NCBI Taxonomy" id="27288"/>
    <lineage>
        <taxon>Eukaryota</taxon>
        <taxon>Fungi</taxon>
        <taxon>Dikarya</taxon>
        <taxon>Ascomycota</taxon>
        <taxon>Saccharomycotina</taxon>
        <taxon>Saccharomycetes</taxon>
        <taxon>Saccharomycetales</taxon>
        <taxon>Saccharomycetaceae</taxon>
        <taxon>Naumovozyma</taxon>
    </lineage>
</organism>
<dbReference type="KEGG" id="ncs:NCAS_0C00290"/>
<dbReference type="GO" id="GO:0005739">
    <property type="term" value="C:mitochondrion"/>
    <property type="evidence" value="ECO:0007669"/>
    <property type="project" value="GOC"/>
</dbReference>
<dbReference type="Proteomes" id="UP000001640">
    <property type="component" value="Chromosome 3"/>
</dbReference>
<accession>G0VC12</accession>
<evidence type="ECO:0000256" key="7">
    <source>
        <dbReference type="RuleBase" id="RU004320"/>
    </source>
</evidence>
<dbReference type="InParanoid" id="G0VC12"/>
<dbReference type="GO" id="GO:0004045">
    <property type="term" value="F:peptidyl-tRNA hydrolase activity"/>
    <property type="evidence" value="ECO:0007669"/>
    <property type="project" value="UniProtKB-EC"/>
</dbReference>
<dbReference type="OrthoDB" id="1711136at2759"/>
<keyword evidence="4" id="KW-0694">RNA-binding</keyword>
<reference evidence="8 9" key="1">
    <citation type="journal article" date="2011" name="Proc. Natl. Acad. Sci. U.S.A.">
        <title>Evolutionary erosion of yeast sex chromosomes by mating-type switching accidents.</title>
        <authorList>
            <person name="Gordon J.L."/>
            <person name="Armisen D."/>
            <person name="Proux-Wera E."/>
            <person name="Oheigeartaigh S.S."/>
            <person name="Byrne K.P."/>
            <person name="Wolfe K.H."/>
        </authorList>
    </citation>
    <scope>NUCLEOTIDE SEQUENCE [LARGE SCALE GENOMIC DNA]</scope>
    <source>
        <strain evidence="9">ATCC 76901 / BCRC 22586 / CBS 4309 / NBRC 1992 / NRRL Y-12630</strain>
    </source>
</reference>
<comment type="similarity">
    <text evidence="5 7">Belongs to the PTH family.</text>
</comment>
<evidence type="ECO:0000313" key="8">
    <source>
        <dbReference type="EMBL" id="CCC69019.1"/>
    </source>
</evidence>
<dbReference type="STRING" id="1064592.G0VC12"/>
<dbReference type="EMBL" id="HE576754">
    <property type="protein sequence ID" value="CCC69019.1"/>
    <property type="molecule type" value="Genomic_DNA"/>
</dbReference>
<proteinExistence type="inferred from homology"/>
<keyword evidence="3 6" id="KW-0378">Hydrolase</keyword>
<dbReference type="GeneID" id="96902605"/>
<gene>
    <name evidence="8" type="primary">NCAS0C00290</name>
    <name evidence="8" type="ordered locus">NCAS_0C00290</name>
</gene>
<dbReference type="PANTHER" id="PTHR17224:SF1">
    <property type="entry name" value="PEPTIDYL-TRNA HYDROLASE"/>
    <property type="match status" value="1"/>
</dbReference>
<evidence type="ECO:0000256" key="2">
    <source>
        <dbReference type="ARBA" id="ARBA00022555"/>
    </source>
</evidence>
<dbReference type="OMA" id="HDELQVP"/>
<dbReference type="PANTHER" id="PTHR17224">
    <property type="entry name" value="PEPTIDYL-TRNA HYDROLASE"/>
    <property type="match status" value="1"/>
</dbReference>
<dbReference type="SUPFAM" id="SSF53178">
    <property type="entry name" value="Peptidyl-tRNA hydrolase-like"/>
    <property type="match status" value="1"/>
</dbReference>
<protein>
    <recommendedName>
        <fullName evidence="1 6">Peptidyl-tRNA hydrolase</fullName>
        <ecNumber evidence="1 6">3.1.1.29</ecNumber>
    </recommendedName>
</protein>
<dbReference type="GO" id="GO:0032543">
    <property type="term" value="P:mitochondrial translation"/>
    <property type="evidence" value="ECO:0007669"/>
    <property type="project" value="EnsemblFungi"/>
</dbReference>
<dbReference type="PROSITE" id="PS01196">
    <property type="entry name" value="PEPT_TRNA_HYDROL_2"/>
    <property type="match status" value="1"/>
</dbReference>
<dbReference type="HOGENOM" id="CLU_062456_2_1_1"/>
<dbReference type="CDD" id="cd00462">
    <property type="entry name" value="PTH"/>
    <property type="match status" value="1"/>
</dbReference>
<evidence type="ECO:0000256" key="5">
    <source>
        <dbReference type="ARBA" id="ARBA00038063"/>
    </source>
</evidence>
<evidence type="ECO:0000256" key="6">
    <source>
        <dbReference type="RuleBase" id="RU000673"/>
    </source>
</evidence>
<evidence type="ECO:0000256" key="1">
    <source>
        <dbReference type="ARBA" id="ARBA00013260"/>
    </source>
</evidence>